<accession>A0A9N8DU78</accession>
<feature type="domain" description="BTB" evidence="3">
    <location>
        <begin position="30"/>
        <end position="97"/>
    </location>
</feature>
<dbReference type="PROSITE" id="PS50097">
    <property type="entry name" value="BTB"/>
    <property type="match status" value="1"/>
</dbReference>
<gene>
    <name evidence="4" type="ORF">SEMRO_360_G126270.1</name>
</gene>
<sequence length="422" mass="46628">MADTIMNSNNDTEISRDQMLSGFLNDEALNDVKLKGTDGVVVMANRFLLSARSQVFRGMLLGKFQEASSPVVDIGFQGGILRAIVEYILTDSAQMLDCKKRKSREGNSFDFPFVQSLVSLAEAASYFELFDLAKLAVKKFDVVWTESPCSSFAVLQACKTAGPSIPESLVEKAMEIVRSSPAESITKEHVHCLSSEVLEEILSDKKMEVTEYQLFQILNLWSQDSGDERKLAAAELSKHVCLAEIDPETLSTAVTASGLVTSEQLLETYKQQALEMSKMFRTASLNCFRHKPWVTERPPNGGAPTEINVEGAGCEAVNGVFVRNGSFKGQWKYCKQVLYDGNPCVFWLFSDDSHWVIAIPDKAKPGTVGEDKDFYSIVRQNEEIPPVSGWSSMSEEYKPGPKLKYRFRATSSSTGSGSNSSS</sequence>
<dbReference type="Gene3D" id="1.25.40.420">
    <property type="match status" value="1"/>
</dbReference>
<name>A0A9N8DU78_9STRA</name>
<organism evidence="4 5">
    <name type="scientific">Seminavis robusta</name>
    <dbReference type="NCBI Taxonomy" id="568900"/>
    <lineage>
        <taxon>Eukaryota</taxon>
        <taxon>Sar</taxon>
        <taxon>Stramenopiles</taxon>
        <taxon>Ochrophyta</taxon>
        <taxon>Bacillariophyta</taxon>
        <taxon>Bacillariophyceae</taxon>
        <taxon>Bacillariophycidae</taxon>
        <taxon>Naviculales</taxon>
        <taxon>Naviculaceae</taxon>
        <taxon>Seminavis</taxon>
    </lineage>
</organism>
<dbReference type="EMBL" id="CAICTM010000359">
    <property type="protein sequence ID" value="CAB9508776.1"/>
    <property type="molecule type" value="Genomic_DNA"/>
</dbReference>
<dbReference type="Gene3D" id="3.30.710.10">
    <property type="entry name" value="Potassium Channel Kv1.1, Chain A"/>
    <property type="match status" value="1"/>
</dbReference>
<evidence type="ECO:0000313" key="4">
    <source>
        <dbReference type="EMBL" id="CAB9508776.1"/>
    </source>
</evidence>
<dbReference type="Pfam" id="PF00651">
    <property type="entry name" value="BTB"/>
    <property type="match status" value="1"/>
</dbReference>
<evidence type="ECO:0000259" key="3">
    <source>
        <dbReference type="PROSITE" id="PS50097"/>
    </source>
</evidence>
<evidence type="ECO:0000256" key="2">
    <source>
        <dbReference type="ARBA" id="ARBA00022737"/>
    </source>
</evidence>
<dbReference type="Pfam" id="PF07707">
    <property type="entry name" value="BACK"/>
    <property type="match status" value="1"/>
</dbReference>
<evidence type="ECO:0000313" key="5">
    <source>
        <dbReference type="Proteomes" id="UP001153069"/>
    </source>
</evidence>
<comment type="caution">
    <text evidence="4">The sequence shown here is derived from an EMBL/GenBank/DDBJ whole genome shotgun (WGS) entry which is preliminary data.</text>
</comment>
<dbReference type="PANTHER" id="PTHR24412">
    <property type="entry name" value="KELCH PROTEIN"/>
    <property type="match status" value="1"/>
</dbReference>
<dbReference type="InterPro" id="IPR011705">
    <property type="entry name" value="BACK"/>
</dbReference>
<dbReference type="SMART" id="SM00225">
    <property type="entry name" value="BTB"/>
    <property type="match status" value="1"/>
</dbReference>
<dbReference type="SUPFAM" id="SSF54695">
    <property type="entry name" value="POZ domain"/>
    <property type="match status" value="1"/>
</dbReference>
<dbReference type="InterPro" id="IPR011333">
    <property type="entry name" value="SKP1/BTB/POZ_sf"/>
</dbReference>
<protein>
    <recommendedName>
        <fullName evidence="3">BTB domain-containing protein</fullName>
    </recommendedName>
</protein>
<keyword evidence="2" id="KW-0677">Repeat</keyword>
<keyword evidence="1" id="KW-0880">Kelch repeat</keyword>
<dbReference type="PANTHER" id="PTHR24412:SF489">
    <property type="entry name" value="RING FINGER DOMAIN AND KELCH REPEAT-CONTAINING PROTEIN DDB_G0271372"/>
    <property type="match status" value="1"/>
</dbReference>
<dbReference type="InterPro" id="IPR000210">
    <property type="entry name" value="BTB/POZ_dom"/>
</dbReference>
<evidence type="ECO:0000256" key="1">
    <source>
        <dbReference type="ARBA" id="ARBA00022441"/>
    </source>
</evidence>
<reference evidence="4" key="1">
    <citation type="submission" date="2020-06" db="EMBL/GenBank/DDBJ databases">
        <authorList>
            <consortium name="Plant Systems Biology data submission"/>
        </authorList>
    </citation>
    <scope>NUCLEOTIDE SEQUENCE</scope>
    <source>
        <strain evidence="4">D6</strain>
    </source>
</reference>
<keyword evidence="5" id="KW-1185">Reference proteome</keyword>
<dbReference type="AlphaFoldDB" id="A0A9N8DU78"/>
<dbReference type="OrthoDB" id="6481379at2759"/>
<dbReference type="Proteomes" id="UP001153069">
    <property type="component" value="Unassembled WGS sequence"/>
</dbReference>
<proteinExistence type="predicted"/>
<dbReference type="CDD" id="cd18186">
    <property type="entry name" value="BTB_POZ_ZBTB_KLHL-like"/>
    <property type="match status" value="1"/>
</dbReference>